<dbReference type="SUPFAM" id="SSF82866">
    <property type="entry name" value="Multidrug efflux transporter AcrB transmembrane domain"/>
    <property type="match status" value="2"/>
</dbReference>
<dbReference type="InterPro" id="IPR004869">
    <property type="entry name" value="MMPL_dom"/>
</dbReference>
<feature type="transmembrane region" description="Helical" evidence="7">
    <location>
        <begin position="794"/>
        <end position="815"/>
    </location>
</feature>
<feature type="transmembrane region" description="Helical" evidence="7">
    <location>
        <begin position="294"/>
        <end position="315"/>
    </location>
</feature>
<dbReference type="GO" id="GO:0005886">
    <property type="term" value="C:plasma membrane"/>
    <property type="evidence" value="ECO:0007669"/>
    <property type="project" value="UniProtKB-SubCell"/>
</dbReference>
<keyword evidence="4 7" id="KW-0812">Transmembrane</keyword>
<evidence type="ECO:0000256" key="7">
    <source>
        <dbReference type="SAM" id="Phobius"/>
    </source>
</evidence>
<feature type="transmembrane region" description="Helical" evidence="7">
    <location>
        <begin position="192"/>
        <end position="211"/>
    </location>
</feature>
<feature type="transmembrane region" description="Helical" evidence="7">
    <location>
        <begin position="335"/>
        <end position="354"/>
    </location>
</feature>
<evidence type="ECO:0000313" key="9">
    <source>
        <dbReference type="EMBL" id="ORA12489.1"/>
    </source>
</evidence>
<feature type="transmembrane region" description="Helical" evidence="7">
    <location>
        <begin position="20"/>
        <end position="38"/>
    </location>
</feature>
<dbReference type="Proteomes" id="UP000192284">
    <property type="component" value="Unassembled WGS sequence"/>
</dbReference>
<dbReference type="EMBL" id="MVHE01000071">
    <property type="protein sequence ID" value="ORA12489.1"/>
    <property type="molecule type" value="Genomic_DNA"/>
</dbReference>
<gene>
    <name evidence="9" type="ORF">BST12_24890</name>
</gene>
<dbReference type="RefSeq" id="WP_083115907.1">
    <property type="nucleotide sequence ID" value="NZ_JACKTS010000014.1"/>
</dbReference>
<evidence type="ECO:0000259" key="8">
    <source>
        <dbReference type="Pfam" id="PF03176"/>
    </source>
</evidence>
<feature type="transmembrane region" description="Helical" evidence="7">
    <location>
        <begin position="827"/>
        <end position="846"/>
    </location>
</feature>
<evidence type="ECO:0000256" key="6">
    <source>
        <dbReference type="ARBA" id="ARBA00023136"/>
    </source>
</evidence>
<name>A0A1W9ZE43_MYCAN</name>
<accession>A0A1W9ZE43</accession>
<dbReference type="PANTHER" id="PTHR33406">
    <property type="entry name" value="MEMBRANE PROTEIN MJ1562-RELATED"/>
    <property type="match status" value="1"/>
</dbReference>
<feature type="transmembrane region" description="Helical" evidence="7">
    <location>
        <begin position="218"/>
        <end position="239"/>
    </location>
</feature>
<feature type="transmembrane region" description="Helical" evidence="7">
    <location>
        <begin position="251"/>
        <end position="273"/>
    </location>
</feature>
<dbReference type="InterPro" id="IPR050545">
    <property type="entry name" value="Mycobact_MmpL"/>
</dbReference>
<keyword evidence="10" id="KW-1185">Reference proteome</keyword>
<evidence type="ECO:0000256" key="5">
    <source>
        <dbReference type="ARBA" id="ARBA00022989"/>
    </source>
</evidence>
<evidence type="ECO:0000256" key="1">
    <source>
        <dbReference type="ARBA" id="ARBA00004651"/>
    </source>
</evidence>
<protein>
    <recommendedName>
        <fullName evidence="8">Membrane transport protein MMPL domain-containing protein</fullName>
    </recommendedName>
</protein>
<evidence type="ECO:0000256" key="4">
    <source>
        <dbReference type="ARBA" id="ARBA00022692"/>
    </source>
</evidence>
<evidence type="ECO:0000256" key="2">
    <source>
        <dbReference type="ARBA" id="ARBA00010157"/>
    </source>
</evidence>
<organism evidence="9 10">
    <name type="scientific">Mycobacterium angelicum</name>
    <dbReference type="NCBI Taxonomy" id="470074"/>
    <lineage>
        <taxon>Bacteria</taxon>
        <taxon>Bacillati</taxon>
        <taxon>Actinomycetota</taxon>
        <taxon>Actinomycetes</taxon>
        <taxon>Mycobacteriales</taxon>
        <taxon>Mycobacteriaceae</taxon>
        <taxon>Mycobacterium</taxon>
    </lineage>
</organism>
<keyword evidence="3" id="KW-1003">Cell membrane</keyword>
<feature type="transmembrane region" description="Helical" evidence="7">
    <location>
        <begin position="375"/>
        <end position="398"/>
    </location>
</feature>
<feature type="domain" description="Membrane transport protein MMPL" evidence="8">
    <location>
        <begin position="52"/>
        <end position="381"/>
    </location>
</feature>
<keyword evidence="6 7" id="KW-0472">Membrane</keyword>
<evidence type="ECO:0000256" key="3">
    <source>
        <dbReference type="ARBA" id="ARBA00022475"/>
    </source>
</evidence>
<feature type="transmembrane region" description="Helical" evidence="7">
    <location>
        <begin position="912"/>
        <end position="937"/>
    </location>
</feature>
<comment type="caution">
    <text evidence="9">The sequence shown here is derived from an EMBL/GenBank/DDBJ whole genome shotgun (WGS) entry which is preliminary data.</text>
</comment>
<dbReference type="Pfam" id="PF03176">
    <property type="entry name" value="MMPL"/>
    <property type="match status" value="2"/>
</dbReference>
<evidence type="ECO:0000313" key="10">
    <source>
        <dbReference type="Proteomes" id="UP000192284"/>
    </source>
</evidence>
<dbReference type="PANTHER" id="PTHR33406:SF6">
    <property type="entry name" value="MEMBRANE PROTEIN YDGH-RELATED"/>
    <property type="match status" value="1"/>
</dbReference>
<keyword evidence="5 7" id="KW-1133">Transmembrane helix</keyword>
<feature type="transmembrane region" description="Helical" evidence="7">
    <location>
        <begin position="867"/>
        <end position="892"/>
    </location>
</feature>
<reference evidence="9 10" key="1">
    <citation type="submission" date="2017-02" db="EMBL/GenBank/DDBJ databases">
        <title>The new phylogeny of genus Mycobacterium.</title>
        <authorList>
            <person name="Tortoli E."/>
            <person name="Trovato A."/>
            <person name="Cirillo D.M."/>
        </authorList>
    </citation>
    <scope>NUCLEOTIDE SEQUENCE [LARGE SCALE GENOMIC DNA]</scope>
    <source>
        <strain evidence="9 10">DSM 45057</strain>
    </source>
</reference>
<sequence>MADIRPSAWDALAGFASRYAIFVVGFWVVAAGVGTLVVPQVESTARTHAQGFLPAGAPVNIAGARMGAQFQDGNGGNLNYLVLEGDQPLGAPERAFHDQVLAKLRTDHADLESAMDLWSDPITAKGALSADGKAAYTMLRLTGDLGAAHANKALNAARRIVASVPAPPGVHAYVTGPGATIADELGAIDEQMLLMTCVTVILIALLLFAVYRSVITAAIPLMTVGLALGVARSIVSLLGERDVFEVSIFSVALLSAMVLGGATDYAIFVIGRYHEARRDGIGHEPALRCANRKVGPVIVGSALTVAAALSCLTFADVGMLRSAGLPCAIGILTGMFASLTLLPALIALAGRYGLAQPRKLNRPAGRRWRRVGTVVARWPGPMLVASALVLAVCALPVAGLQLGFDEIAAQPDSTLANRGYQAMNRHFPPNRLLPEIVAIKADHDLRNPAGLIAIERVTRKLMEIPGVTMVQSASRPEGSIPDEATFTSQAGTIGDQLDDGIAKLDQRLTAVNRLTPTLAQFSTALSRLQAGLSGGVAGLGDLNSDTSGMGAGMRQLKDVLAQVSTDLDPLRSFTDGNPNCPNDPICSLVLKVVTPMDSLVVATNSLDHGAARLNAGTARTAKALTSAEQSVGTMRSLVAQLSSMTAQITDAVGDTRTTFGDLTGYLRDIRRDFQNSGEGGYYLPQRAWADPRFRRAADLYFAPSGQMTRLLVYGDGRVFGADGARRSPQIVAAVKESTKEGTLAGSTTEIAGFGTGTAELRGYVHNDFRLLATVALALVFLIVLVMLRSPVAAAAVIGTVVASYLSALGISTFIWHDLLGEDMHWAVQSMAFIALVAVGADYNLLLTMRMREEAGNRGVNRAALRTATIRAFGGTGGVVTTAGIVFGVTMFAMLSSDVLTIEQVGSTIGVGLIIDTLVVRTFVVPGIAGVLGQWFWWSPPAFLLQPLRALRAARRRGRAA</sequence>
<feature type="transmembrane region" description="Helical" evidence="7">
    <location>
        <begin position="768"/>
        <end position="787"/>
    </location>
</feature>
<feature type="domain" description="Membrane transport protein MMPL" evidence="8">
    <location>
        <begin position="621"/>
        <end position="937"/>
    </location>
</feature>
<dbReference type="AlphaFoldDB" id="A0A1W9ZE43"/>
<dbReference type="Gene3D" id="1.20.1640.10">
    <property type="entry name" value="Multidrug efflux transporter AcrB transmembrane domain"/>
    <property type="match status" value="2"/>
</dbReference>
<dbReference type="OrthoDB" id="2365435at2"/>
<proteinExistence type="inferred from homology"/>
<comment type="similarity">
    <text evidence="2">Belongs to the resistance-nodulation-cell division (RND) (TC 2.A.6) family. MmpL subfamily.</text>
</comment>
<comment type="subcellular location">
    <subcellularLocation>
        <location evidence="1">Cell membrane</location>
        <topology evidence="1">Multi-pass membrane protein</topology>
    </subcellularLocation>
</comment>